<dbReference type="Gene3D" id="2.60.120.260">
    <property type="entry name" value="Galactose-binding domain-like"/>
    <property type="match status" value="1"/>
</dbReference>
<dbReference type="InterPro" id="IPR000209">
    <property type="entry name" value="Peptidase_S8/S53_dom"/>
</dbReference>
<dbReference type="PROSITE" id="PS51829">
    <property type="entry name" value="P_HOMO_B"/>
    <property type="match status" value="1"/>
</dbReference>
<dbReference type="GO" id="GO:0043005">
    <property type="term" value="C:neuron projection"/>
    <property type="evidence" value="ECO:0007669"/>
    <property type="project" value="TreeGrafter"/>
</dbReference>
<comment type="similarity">
    <text evidence="2">Belongs to the peptidase S8 family. Furin subfamily.</text>
</comment>
<dbReference type="AlphaFoldDB" id="A0A7E4VES7"/>
<evidence type="ECO:0000256" key="7">
    <source>
        <dbReference type="ARBA" id="ARBA00022825"/>
    </source>
</evidence>
<dbReference type="InterPro" id="IPR023827">
    <property type="entry name" value="Peptidase_S8_Asp-AS"/>
</dbReference>
<proteinExistence type="inferred from homology"/>
<dbReference type="GO" id="GO:0016486">
    <property type="term" value="P:peptide hormone processing"/>
    <property type="evidence" value="ECO:0007669"/>
    <property type="project" value="TreeGrafter"/>
</dbReference>
<dbReference type="Pfam" id="PF00082">
    <property type="entry name" value="Peptidase_S8"/>
    <property type="match status" value="1"/>
</dbReference>
<protein>
    <submittedName>
        <fullName evidence="18">P/Homo B domain-containing protein</fullName>
    </submittedName>
</protein>
<dbReference type="SUPFAM" id="SSF49785">
    <property type="entry name" value="Galactose-binding domain-like"/>
    <property type="match status" value="1"/>
</dbReference>
<reference evidence="17" key="1">
    <citation type="journal article" date="2013" name="Genetics">
        <title>The draft genome and transcriptome of Panagrellus redivivus are shaped by the harsh demands of a free-living lifestyle.</title>
        <authorList>
            <person name="Srinivasan J."/>
            <person name="Dillman A.R."/>
            <person name="Macchietto M.G."/>
            <person name="Heikkinen L."/>
            <person name="Lakso M."/>
            <person name="Fracchia K.M."/>
            <person name="Antoshechkin I."/>
            <person name="Mortazavi A."/>
            <person name="Wong G."/>
            <person name="Sternberg P.W."/>
        </authorList>
    </citation>
    <scope>NUCLEOTIDE SEQUENCE [LARGE SCALE GENOMIC DNA]</scope>
    <source>
        <strain evidence="17">MT8872</strain>
    </source>
</reference>
<evidence type="ECO:0000259" key="16">
    <source>
        <dbReference type="PROSITE" id="PS51829"/>
    </source>
</evidence>
<dbReference type="PROSITE" id="PS51892">
    <property type="entry name" value="SUBTILASE"/>
    <property type="match status" value="1"/>
</dbReference>
<evidence type="ECO:0000256" key="1">
    <source>
        <dbReference type="ARBA" id="ARBA00001913"/>
    </source>
</evidence>
<evidence type="ECO:0000256" key="2">
    <source>
        <dbReference type="ARBA" id="ARBA00005325"/>
    </source>
</evidence>
<evidence type="ECO:0000256" key="6">
    <source>
        <dbReference type="ARBA" id="ARBA00022801"/>
    </source>
</evidence>
<feature type="signal peptide" evidence="15">
    <location>
        <begin position="1"/>
        <end position="18"/>
    </location>
</feature>
<dbReference type="FunFam" id="3.40.50.200:FF:000001">
    <property type="entry name" value="Furin 2, isoform B"/>
    <property type="match status" value="1"/>
</dbReference>
<dbReference type="InterPro" id="IPR034182">
    <property type="entry name" value="Kexin/furin"/>
</dbReference>
<keyword evidence="8" id="KW-0106">Calcium</keyword>
<evidence type="ECO:0000256" key="8">
    <source>
        <dbReference type="ARBA" id="ARBA00022837"/>
    </source>
</evidence>
<dbReference type="CDD" id="cd04059">
    <property type="entry name" value="Peptidases_S8_Protein_convertases_Kexins_Furin-like"/>
    <property type="match status" value="1"/>
</dbReference>
<evidence type="ECO:0000256" key="5">
    <source>
        <dbReference type="ARBA" id="ARBA00022729"/>
    </source>
</evidence>
<dbReference type="Gene3D" id="3.40.50.200">
    <property type="entry name" value="Peptidase S8/S53 domain"/>
    <property type="match status" value="1"/>
</dbReference>
<keyword evidence="5 15" id="KW-0732">Signal</keyword>
<dbReference type="GO" id="GO:0004252">
    <property type="term" value="F:serine-type endopeptidase activity"/>
    <property type="evidence" value="ECO:0007669"/>
    <property type="project" value="UniProtKB-UniRule"/>
</dbReference>
<dbReference type="Proteomes" id="UP000492821">
    <property type="component" value="Unassembled WGS sequence"/>
</dbReference>
<dbReference type="PROSITE" id="PS00137">
    <property type="entry name" value="SUBTILASE_HIS"/>
    <property type="match status" value="1"/>
</dbReference>
<evidence type="ECO:0000256" key="15">
    <source>
        <dbReference type="SAM" id="SignalP"/>
    </source>
</evidence>
<dbReference type="PANTHER" id="PTHR42884:SF14">
    <property type="entry name" value="NEUROENDOCRINE CONVERTASE 1"/>
    <property type="match status" value="1"/>
</dbReference>
<dbReference type="GO" id="GO:0012505">
    <property type="term" value="C:endomembrane system"/>
    <property type="evidence" value="ECO:0007669"/>
    <property type="project" value="UniProtKB-ARBA"/>
</dbReference>
<dbReference type="InterPro" id="IPR008979">
    <property type="entry name" value="Galactose-bd-like_sf"/>
</dbReference>
<feature type="active site" description="Charge relay system" evidence="12 13">
    <location>
        <position position="193"/>
    </location>
</feature>
<comment type="cofactor">
    <cofactor evidence="1">
        <name>Ca(2+)</name>
        <dbReference type="ChEBI" id="CHEBI:29108"/>
    </cofactor>
</comment>
<keyword evidence="10" id="KW-1015">Disulfide bond</keyword>
<dbReference type="InterPro" id="IPR015500">
    <property type="entry name" value="Peptidase_S8_subtilisin-rel"/>
</dbReference>
<keyword evidence="17" id="KW-1185">Reference proteome</keyword>
<feature type="region of interest" description="Disordered" evidence="14">
    <location>
        <begin position="202"/>
        <end position="233"/>
    </location>
</feature>
<dbReference type="InterPro" id="IPR023828">
    <property type="entry name" value="Peptidase_S8_Ser-AS"/>
</dbReference>
<evidence type="ECO:0000256" key="13">
    <source>
        <dbReference type="PROSITE-ProRule" id="PRU01240"/>
    </source>
</evidence>
<dbReference type="Gene3D" id="3.30.70.850">
    <property type="entry name" value="Peptidase S8, pro-domain"/>
    <property type="match status" value="1"/>
</dbReference>
<dbReference type="PANTHER" id="PTHR42884">
    <property type="entry name" value="PROPROTEIN CONVERTASE SUBTILISIN/KEXIN-RELATED"/>
    <property type="match status" value="1"/>
</dbReference>
<evidence type="ECO:0000256" key="11">
    <source>
        <dbReference type="ARBA" id="ARBA00023180"/>
    </source>
</evidence>
<dbReference type="WBParaSite" id="Pan_g19569.t1">
    <property type="protein sequence ID" value="Pan_g19569.t1"/>
    <property type="gene ID" value="Pan_g19569"/>
</dbReference>
<dbReference type="SUPFAM" id="SSF54897">
    <property type="entry name" value="Protease propeptides/inhibitors"/>
    <property type="match status" value="1"/>
</dbReference>
<dbReference type="InterPro" id="IPR032815">
    <property type="entry name" value="S8_pro-domain"/>
</dbReference>
<evidence type="ECO:0000313" key="18">
    <source>
        <dbReference type="WBParaSite" id="Pan_g19569.t1"/>
    </source>
</evidence>
<evidence type="ECO:0000256" key="3">
    <source>
        <dbReference type="ARBA" id="ARBA00022670"/>
    </source>
</evidence>
<dbReference type="PROSITE" id="PS00136">
    <property type="entry name" value="SUBTILASE_ASP"/>
    <property type="match status" value="1"/>
</dbReference>
<dbReference type="GO" id="GO:0016020">
    <property type="term" value="C:membrane"/>
    <property type="evidence" value="ECO:0007669"/>
    <property type="project" value="TreeGrafter"/>
</dbReference>
<evidence type="ECO:0000256" key="9">
    <source>
        <dbReference type="ARBA" id="ARBA00023145"/>
    </source>
</evidence>
<evidence type="ECO:0000256" key="14">
    <source>
        <dbReference type="SAM" id="MobiDB-lite"/>
    </source>
</evidence>
<dbReference type="Pfam" id="PF16470">
    <property type="entry name" value="S8_pro-domain"/>
    <property type="match status" value="1"/>
</dbReference>
<feature type="domain" description="P/Homo B" evidence="16">
    <location>
        <begin position="483"/>
        <end position="621"/>
    </location>
</feature>
<keyword evidence="4" id="KW-0165">Cleavage on pair of basic residues</keyword>
<dbReference type="SUPFAM" id="SSF52743">
    <property type="entry name" value="Subtilisin-like"/>
    <property type="match status" value="1"/>
</dbReference>
<dbReference type="PRINTS" id="PR00723">
    <property type="entry name" value="SUBTILISIN"/>
</dbReference>
<feature type="active site" description="Charge relay system" evidence="12 13">
    <location>
        <position position="406"/>
    </location>
</feature>
<dbReference type="GO" id="GO:0005615">
    <property type="term" value="C:extracellular space"/>
    <property type="evidence" value="ECO:0007669"/>
    <property type="project" value="TreeGrafter"/>
</dbReference>
<evidence type="ECO:0000256" key="12">
    <source>
        <dbReference type="PIRSR" id="PIRSR615500-1"/>
    </source>
</evidence>
<keyword evidence="6 13" id="KW-0378">Hydrolase</keyword>
<keyword evidence="9" id="KW-0865">Zymogen</keyword>
<feature type="chain" id="PRO_5028885393" evidence="15">
    <location>
        <begin position="19"/>
        <end position="690"/>
    </location>
</feature>
<dbReference type="GO" id="GO:0005737">
    <property type="term" value="C:cytoplasm"/>
    <property type="evidence" value="ECO:0007669"/>
    <property type="project" value="UniProtKB-ARBA"/>
</dbReference>
<dbReference type="InterPro" id="IPR038466">
    <property type="entry name" value="S8_pro-domain_sf"/>
</dbReference>
<sequence length="690" mass="76633">MRAIFLGIFGLCLAIAVADRDTELVADAVEELLYSKRAARVVYEKPEQSQEVSDEGEWVLKVHGGLENAIRIANETNIALKRAVRGFDNLFVFEQAYSEHSRRKRSIGELYQHLQAYSDVDWVEHQREKRRVKRGLMWQRQSSPTTVAKFNDPLWPVQWQVHTYNTSKKGDMRIVDAWGLGYTGKGIVVSILDDGVDHRHRDLAPNYEPRASYDLNGNDPDPTPQKDGNNKHGTRCAGEVAMVANNSICGVGVAFNAKIAGVRMLDGRITDRLEGEALSMNANLVDIYSASWGPSDDGKTVEAPGRLASLGILKGIRNGRNGRGTIYVWASGNGGSVQDDCNCDGYAQSLYTFSVSSAAEDGSFPWYAEQCPSTLTTTYSSGGRRTRMIATTDTDNKCTTQHSGTSASAPIAAGIIALALEANPNLTWRDVQHLAVWTSNPAPLYSSVNDWHVNGAGLVVSYKFGFGLMDAYEFVRQGKTWQNVPQFKACATEFPGFAKRSVSSNFDTIITFETDACKGLSNEINFLEHVQLVADIDHQRRGNLALWLVSPSGTKTRLLKPRPKDTSNAGFHFWPFTSLHTWGENPRGRWQLMVDDTSNNASPSSGVINNISLIIYGTTEMPSHYGNKKLYADIDLNALQQKRNLEVRSAFRYINKRSTEAPPPVDHLEEIVELEKRKTVLHTLENGFSR</sequence>
<name>A0A7E4VES7_PANRE</name>
<organism evidence="17 18">
    <name type="scientific">Panagrellus redivivus</name>
    <name type="common">Microworm</name>
    <dbReference type="NCBI Taxonomy" id="6233"/>
    <lineage>
        <taxon>Eukaryota</taxon>
        <taxon>Metazoa</taxon>
        <taxon>Ecdysozoa</taxon>
        <taxon>Nematoda</taxon>
        <taxon>Chromadorea</taxon>
        <taxon>Rhabditida</taxon>
        <taxon>Tylenchina</taxon>
        <taxon>Panagrolaimomorpha</taxon>
        <taxon>Panagrolaimoidea</taxon>
        <taxon>Panagrolaimidae</taxon>
        <taxon>Panagrellus</taxon>
    </lineage>
</organism>
<dbReference type="InterPro" id="IPR036852">
    <property type="entry name" value="Peptidase_S8/S53_dom_sf"/>
</dbReference>
<evidence type="ECO:0000313" key="17">
    <source>
        <dbReference type="Proteomes" id="UP000492821"/>
    </source>
</evidence>
<dbReference type="InterPro" id="IPR022398">
    <property type="entry name" value="Peptidase_S8_His-AS"/>
</dbReference>
<reference evidence="18" key="2">
    <citation type="submission" date="2020-10" db="UniProtKB">
        <authorList>
            <consortium name="WormBaseParasite"/>
        </authorList>
    </citation>
    <scope>IDENTIFICATION</scope>
</reference>
<keyword evidence="11" id="KW-0325">Glycoprotein</keyword>
<dbReference type="InterPro" id="IPR002884">
    <property type="entry name" value="P_dom"/>
</dbReference>
<dbReference type="PROSITE" id="PS00138">
    <property type="entry name" value="SUBTILASE_SER"/>
    <property type="match status" value="1"/>
</dbReference>
<accession>A0A7E4VES7</accession>
<evidence type="ECO:0000256" key="10">
    <source>
        <dbReference type="ARBA" id="ARBA00023157"/>
    </source>
</evidence>
<feature type="active site" description="Charge relay system" evidence="12 13">
    <location>
        <position position="232"/>
    </location>
</feature>
<dbReference type="Pfam" id="PF01483">
    <property type="entry name" value="P_proprotein"/>
    <property type="match status" value="1"/>
</dbReference>
<keyword evidence="3 13" id="KW-0645">Protease</keyword>
<keyword evidence="7 13" id="KW-0720">Serine protease</keyword>
<evidence type="ECO:0000256" key="4">
    <source>
        <dbReference type="ARBA" id="ARBA00022685"/>
    </source>
</evidence>
<dbReference type="FunFam" id="2.60.120.260:FF:000006">
    <property type="entry name" value="Proprotein convertase subtilisin/kexin type 5"/>
    <property type="match status" value="1"/>
</dbReference>